<evidence type="ECO:0008006" key="5">
    <source>
        <dbReference type="Google" id="ProtNLM"/>
    </source>
</evidence>
<dbReference type="Proteomes" id="UP000005408">
    <property type="component" value="Unassembled WGS sequence"/>
</dbReference>
<keyword evidence="2" id="KW-0732">Signal</keyword>
<evidence type="ECO:0000313" key="3">
    <source>
        <dbReference type="EnsemblMetazoa" id="G6417.4:cds"/>
    </source>
</evidence>
<accession>A0A8W8NIX6</accession>
<evidence type="ECO:0000256" key="2">
    <source>
        <dbReference type="SAM" id="SignalP"/>
    </source>
</evidence>
<dbReference type="EnsemblMetazoa" id="G6417.4">
    <property type="protein sequence ID" value="G6417.4:cds"/>
    <property type="gene ID" value="G6417"/>
</dbReference>
<feature type="signal peptide" evidence="2">
    <location>
        <begin position="1"/>
        <end position="22"/>
    </location>
</feature>
<organism evidence="3 4">
    <name type="scientific">Magallana gigas</name>
    <name type="common">Pacific oyster</name>
    <name type="synonym">Crassostrea gigas</name>
    <dbReference type="NCBI Taxonomy" id="29159"/>
    <lineage>
        <taxon>Eukaryota</taxon>
        <taxon>Metazoa</taxon>
        <taxon>Spiralia</taxon>
        <taxon>Lophotrochozoa</taxon>
        <taxon>Mollusca</taxon>
        <taxon>Bivalvia</taxon>
        <taxon>Autobranchia</taxon>
        <taxon>Pteriomorphia</taxon>
        <taxon>Ostreida</taxon>
        <taxon>Ostreoidea</taxon>
        <taxon>Ostreidae</taxon>
        <taxon>Magallana</taxon>
    </lineage>
</organism>
<evidence type="ECO:0000313" key="4">
    <source>
        <dbReference type="Proteomes" id="UP000005408"/>
    </source>
</evidence>
<evidence type="ECO:0000256" key="1">
    <source>
        <dbReference type="SAM" id="Phobius"/>
    </source>
</evidence>
<keyword evidence="1" id="KW-1133">Transmembrane helix</keyword>
<keyword evidence="1" id="KW-0812">Transmembrane</keyword>
<sequence>MAVNTTLCLYWISLLWIIGCKGQESVCPRRNDPDRCCSGYRKIGGNCTACIGFTGENCTNACPSTNYGLFCKETCNCTNDEYCDTYVGCLPIIRLKNTSSCKQVHNDSDPVPDVSFNRESCNLLLYLVIALGGSHLMTVIVCVAILCLKCCRVPPQRTKTSSDNTNISELHAGTEINHNTSRFRGISRENENVNGDPYHTLKNQGLLEISTSYDTFATADRFNKHGDQNWNATNRCDVPAFPSDNLHVVRNTTAVNSHATQSSGRPYSLQKL</sequence>
<protein>
    <recommendedName>
        <fullName evidence="5">EGF-like domain-containing protein</fullName>
    </recommendedName>
</protein>
<proteinExistence type="predicted"/>
<feature type="chain" id="PRO_5036446459" description="EGF-like domain-containing protein" evidence="2">
    <location>
        <begin position="23"/>
        <end position="272"/>
    </location>
</feature>
<reference evidence="3" key="1">
    <citation type="submission" date="2022-08" db="UniProtKB">
        <authorList>
            <consortium name="EnsemblMetazoa"/>
        </authorList>
    </citation>
    <scope>IDENTIFICATION</scope>
    <source>
        <strain evidence="3">05x7-T-G4-1.051#20</strain>
    </source>
</reference>
<keyword evidence="1" id="KW-0472">Membrane</keyword>
<feature type="transmembrane region" description="Helical" evidence="1">
    <location>
        <begin position="123"/>
        <end position="148"/>
    </location>
</feature>
<keyword evidence="4" id="KW-1185">Reference proteome</keyword>
<dbReference type="Gene3D" id="2.170.300.10">
    <property type="entry name" value="Tie2 ligand-binding domain superfamily"/>
    <property type="match status" value="1"/>
</dbReference>
<name>A0A8W8NIX6_MAGGI</name>
<dbReference type="AlphaFoldDB" id="A0A8W8NIX6"/>